<dbReference type="CDD" id="cd23422">
    <property type="entry name" value="beta-trefoil_Ricin_MPL_CNL"/>
    <property type="match status" value="1"/>
</dbReference>
<evidence type="ECO:0000259" key="1">
    <source>
        <dbReference type="Pfam" id="PF14200"/>
    </source>
</evidence>
<dbReference type="InterPro" id="IPR000772">
    <property type="entry name" value="Ricin_B_lectin"/>
</dbReference>
<accession>A0A369JN96</accession>
<feature type="domain" description="Ricin B lectin" evidence="1">
    <location>
        <begin position="9"/>
        <end position="79"/>
    </location>
</feature>
<protein>
    <recommendedName>
        <fullName evidence="1">Ricin B lectin domain-containing protein</fullName>
    </recommendedName>
</protein>
<keyword evidence="3" id="KW-1185">Reference proteome</keyword>
<comment type="caution">
    <text evidence="2">The sequence shown here is derived from an EMBL/GenBank/DDBJ whole genome shotgun (WGS) entry which is preliminary data.</text>
</comment>
<sequence length="111" mass="12332">MSTELVQSGFTYKITNAKSGTVVDLSGQDNRSIIGFPSHGGTNQQWALEWTNIGWTFRSVATGLYLSIDGSPADGTRLVAVTTPFGWHIWHDEVNPQTYRRVDIALFLRTT</sequence>
<dbReference type="InterPro" id="IPR035992">
    <property type="entry name" value="Ricin_B-like_lectins"/>
</dbReference>
<name>A0A369JN96_HYPMA</name>
<reference evidence="2" key="1">
    <citation type="submission" date="2018-04" db="EMBL/GenBank/DDBJ databases">
        <title>Whole genome sequencing of Hypsizygus marmoreus.</title>
        <authorList>
            <person name="Choi I.-G."/>
            <person name="Min B."/>
            <person name="Kim J.-G."/>
            <person name="Kim S."/>
            <person name="Oh Y.-L."/>
            <person name="Kong W.-S."/>
            <person name="Park H."/>
            <person name="Jeong J."/>
            <person name="Song E.-S."/>
        </authorList>
    </citation>
    <scope>NUCLEOTIDE SEQUENCE [LARGE SCALE GENOMIC DNA]</scope>
    <source>
        <strain evidence="2">51987-8</strain>
    </source>
</reference>
<dbReference type="STRING" id="39966.A0A369JN96"/>
<proteinExistence type="predicted"/>
<dbReference type="EMBL" id="LUEZ02000053">
    <property type="protein sequence ID" value="RDB22017.1"/>
    <property type="molecule type" value="Genomic_DNA"/>
</dbReference>
<dbReference type="OrthoDB" id="2131701at2759"/>
<dbReference type="Gene3D" id="2.80.10.50">
    <property type="match status" value="1"/>
</dbReference>
<evidence type="ECO:0000313" key="3">
    <source>
        <dbReference type="Proteomes" id="UP000076154"/>
    </source>
</evidence>
<dbReference type="Proteomes" id="UP000076154">
    <property type="component" value="Unassembled WGS sequence"/>
</dbReference>
<dbReference type="InParanoid" id="A0A369JN96"/>
<organism evidence="2 3">
    <name type="scientific">Hypsizygus marmoreus</name>
    <name type="common">White beech mushroom</name>
    <name type="synonym">Agaricus marmoreus</name>
    <dbReference type="NCBI Taxonomy" id="39966"/>
    <lineage>
        <taxon>Eukaryota</taxon>
        <taxon>Fungi</taxon>
        <taxon>Dikarya</taxon>
        <taxon>Basidiomycota</taxon>
        <taxon>Agaricomycotina</taxon>
        <taxon>Agaricomycetes</taxon>
        <taxon>Agaricomycetidae</taxon>
        <taxon>Agaricales</taxon>
        <taxon>Tricholomatineae</taxon>
        <taxon>Lyophyllaceae</taxon>
        <taxon>Hypsizygus</taxon>
    </lineage>
</organism>
<dbReference type="Pfam" id="PF14200">
    <property type="entry name" value="RicinB_lectin_2"/>
    <property type="match status" value="1"/>
</dbReference>
<dbReference type="AlphaFoldDB" id="A0A369JN96"/>
<gene>
    <name evidence="2" type="ORF">Hypma_010816</name>
</gene>
<dbReference type="SUPFAM" id="SSF50370">
    <property type="entry name" value="Ricin B-like lectins"/>
    <property type="match status" value="1"/>
</dbReference>
<evidence type="ECO:0000313" key="2">
    <source>
        <dbReference type="EMBL" id="RDB22017.1"/>
    </source>
</evidence>